<evidence type="ECO:0000313" key="1">
    <source>
        <dbReference type="EMBL" id="KAH9331965.1"/>
    </source>
</evidence>
<proteinExistence type="predicted"/>
<dbReference type="EMBL" id="JAHRHJ020000001">
    <property type="protein sequence ID" value="KAH9331965.1"/>
    <property type="molecule type" value="Genomic_DNA"/>
</dbReference>
<keyword evidence="2" id="KW-1185">Reference proteome</keyword>
<evidence type="ECO:0000313" key="2">
    <source>
        <dbReference type="Proteomes" id="UP000824469"/>
    </source>
</evidence>
<name>A0AA38H3P4_TAXCH</name>
<feature type="non-terminal residue" evidence="1">
    <location>
        <position position="1"/>
    </location>
</feature>
<protein>
    <submittedName>
        <fullName evidence="1">Uncharacterized protein</fullName>
    </submittedName>
</protein>
<organism evidence="1 2">
    <name type="scientific">Taxus chinensis</name>
    <name type="common">Chinese yew</name>
    <name type="synonym">Taxus wallichiana var. chinensis</name>
    <dbReference type="NCBI Taxonomy" id="29808"/>
    <lineage>
        <taxon>Eukaryota</taxon>
        <taxon>Viridiplantae</taxon>
        <taxon>Streptophyta</taxon>
        <taxon>Embryophyta</taxon>
        <taxon>Tracheophyta</taxon>
        <taxon>Spermatophyta</taxon>
        <taxon>Pinopsida</taxon>
        <taxon>Pinidae</taxon>
        <taxon>Conifers II</taxon>
        <taxon>Cupressales</taxon>
        <taxon>Taxaceae</taxon>
        <taxon>Taxus</taxon>
    </lineage>
</organism>
<feature type="non-terminal residue" evidence="1">
    <location>
        <position position="110"/>
    </location>
</feature>
<comment type="caution">
    <text evidence="1">The sequence shown here is derived from an EMBL/GenBank/DDBJ whole genome shotgun (WGS) entry which is preliminary data.</text>
</comment>
<reference evidence="1 2" key="1">
    <citation type="journal article" date="2021" name="Nat. Plants">
        <title>The Taxus genome provides insights into paclitaxel biosynthesis.</title>
        <authorList>
            <person name="Xiong X."/>
            <person name="Gou J."/>
            <person name="Liao Q."/>
            <person name="Li Y."/>
            <person name="Zhou Q."/>
            <person name="Bi G."/>
            <person name="Li C."/>
            <person name="Du R."/>
            <person name="Wang X."/>
            <person name="Sun T."/>
            <person name="Guo L."/>
            <person name="Liang H."/>
            <person name="Lu P."/>
            <person name="Wu Y."/>
            <person name="Zhang Z."/>
            <person name="Ro D.K."/>
            <person name="Shang Y."/>
            <person name="Huang S."/>
            <person name="Yan J."/>
        </authorList>
    </citation>
    <scope>NUCLEOTIDE SEQUENCE [LARGE SCALE GENOMIC DNA]</scope>
    <source>
        <strain evidence="1">Ta-2019</strain>
    </source>
</reference>
<gene>
    <name evidence="1" type="ORF">KI387_004073</name>
</gene>
<dbReference type="AlphaFoldDB" id="A0AA38H3P4"/>
<accession>A0AA38H3P4</accession>
<dbReference type="Proteomes" id="UP000824469">
    <property type="component" value="Unassembled WGS sequence"/>
</dbReference>
<sequence>GSGVPLEFDSMYLQATVANIAPSEHLTFNHREVPTKNPKHNIPLYIEVVVTRRKIKQVLVDNGSGFNICTLKLVKQLGHTEADLESHIITITAYDNVERESAGTITLSME</sequence>